<dbReference type="Proteomes" id="UP000436468">
    <property type="component" value="Unassembled WGS sequence"/>
</dbReference>
<dbReference type="Gene3D" id="3.40.50.12780">
    <property type="entry name" value="N-terminal domain of ligase-like"/>
    <property type="match status" value="1"/>
</dbReference>
<gene>
    <name evidence="1" type="ORF">GPL21_41105</name>
</gene>
<reference evidence="1 2" key="1">
    <citation type="submission" date="2019-12" db="EMBL/GenBank/DDBJ databases">
        <title>Draft genome sequences Bradyrhizobium cajani AMBPC1010, Bradyrhizobium pachyrhizi AMBPC1040 and Bradyrhizobium yuanmingense ALSPC3051, three plant growth promoting strains isolated from nodules of Cajanus cajan L. in Dominican Republic.</title>
        <authorList>
            <person name="Flores-Felix J.D."/>
            <person name="Araujo J."/>
            <person name="Diaz-Alcantara C."/>
            <person name="Gonzalez-Andres F."/>
            <person name="Velazquez E."/>
        </authorList>
    </citation>
    <scope>NUCLEOTIDE SEQUENCE [LARGE SCALE GENOMIC DNA]</scope>
    <source>
        <strain evidence="1 2">1040</strain>
    </source>
</reference>
<organism evidence="1 2">
    <name type="scientific">Bradyrhizobium pachyrhizi</name>
    <dbReference type="NCBI Taxonomy" id="280333"/>
    <lineage>
        <taxon>Bacteria</taxon>
        <taxon>Pseudomonadati</taxon>
        <taxon>Pseudomonadota</taxon>
        <taxon>Alphaproteobacteria</taxon>
        <taxon>Hyphomicrobiales</taxon>
        <taxon>Nitrobacteraceae</taxon>
        <taxon>Bradyrhizobium</taxon>
    </lineage>
</organism>
<dbReference type="EMBL" id="WQNF01000077">
    <property type="protein sequence ID" value="MVT71386.1"/>
    <property type="molecule type" value="Genomic_DNA"/>
</dbReference>
<sequence length="510" mass="56134">MRHFAFSPRDCAQHVLPETILHPCTVDDVLALPSFLTSLVHAQTVIGCRIDELSHDIQAAIVERRLSQLVSIARINPLWRRRIDSAVGTGPVDNYEQFKTLPLTDKEAFQQMFTETRPGMVVPIDRCGFEIVASGGTSSGKPSETVYSLDELQETYRWAGDFMGRHIMARHLSGRGAKWVATTLADYQMWSSGTMVGGVLQKIPRVNYIGAGPMSREVFQRMMSYPGPKAIMGITRSIALLASFADGLTREARDSFRIALYGSGVLTPKVRADLRQAYPSLIVLSYFAATQAETIGLQLDPESPVLTAVPGLHLVEVVRPDGQWTEIGEEGELVVTRLFGNATPVLRYKIGDRVIRRPDLQSPGLNAVQFEYVGRSGDFMHIGDTQYSAPQALAAITAEFRQRQVLDIDSVATDAQFQIDRAKRQLHLVIGTPEAASLPTQVAMRLGPQGSSPLIIAGLLRSLSVFDALEANETSLRSSGYSFAIRLVDPRNADLVRTAFDKVPLVVDRI</sequence>
<evidence type="ECO:0000313" key="1">
    <source>
        <dbReference type="EMBL" id="MVT71386.1"/>
    </source>
</evidence>
<evidence type="ECO:0000313" key="2">
    <source>
        <dbReference type="Proteomes" id="UP000436468"/>
    </source>
</evidence>
<proteinExistence type="predicted"/>
<comment type="caution">
    <text evidence="1">The sequence shown here is derived from an EMBL/GenBank/DDBJ whole genome shotgun (WGS) entry which is preliminary data.</text>
</comment>
<dbReference type="PANTHER" id="PTHR43845:SF1">
    <property type="entry name" value="BLR5969 PROTEIN"/>
    <property type="match status" value="1"/>
</dbReference>
<dbReference type="AlphaFoldDB" id="A0A844SZF6"/>
<protein>
    <recommendedName>
        <fullName evidence="3">AMP-dependent synthetase/ligase domain-containing protein</fullName>
    </recommendedName>
</protein>
<evidence type="ECO:0008006" key="3">
    <source>
        <dbReference type="Google" id="ProtNLM"/>
    </source>
</evidence>
<dbReference type="PANTHER" id="PTHR43845">
    <property type="entry name" value="BLR5969 PROTEIN"/>
    <property type="match status" value="1"/>
</dbReference>
<dbReference type="SUPFAM" id="SSF56801">
    <property type="entry name" value="Acetyl-CoA synthetase-like"/>
    <property type="match status" value="1"/>
</dbReference>
<dbReference type="InterPro" id="IPR042099">
    <property type="entry name" value="ANL_N_sf"/>
</dbReference>
<keyword evidence="2" id="KW-1185">Reference proteome</keyword>
<dbReference type="RefSeq" id="WP_157348923.1">
    <property type="nucleotide sequence ID" value="NZ_CP121667.1"/>
</dbReference>
<accession>A0A844SZF6</accession>
<name>A0A844SZF6_9BRAD</name>